<proteinExistence type="inferred from homology"/>
<evidence type="ECO:0000256" key="6">
    <source>
        <dbReference type="ARBA" id="ARBA00023033"/>
    </source>
</evidence>
<comment type="similarity">
    <text evidence="1">Belongs to the cytochrome P450 family.</text>
</comment>
<evidence type="ECO:0000256" key="5">
    <source>
        <dbReference type="ARBA" id="ARBA00023004"/>
    </source>
</evidence>
<reference evidence="7" key="1">
    <citation type="submission" date="2020-05" db="EMBL/GenBank/DDBJ databases">
        <authorList>
            <person name="Chiriac C."/>
            <person name="Salcher M."/>
            <person name="Ghai R."/>
            <person name="Kavagutti S V."/>
        </authorList>
    </citation>
    <scope>NUCLEOTIDE SEQUENCE</scope>
</reference>
<evidence type="ECO:0000256" key="2">
    <source>
        <dbReference type="ARBA" id="ARBA00022617"/>
    </source>
</evidence>
<gene>
    <name evidence="7" type="ORF">UFOPK2992_01010</name>
</gene>
<dbReference type="InterPro" id="IPR001128">
    <property type="entry name" value="Cyt_P450"/>
</dbReference>
<dbReference type="InterPro" id="IPR002397">
    <property type="entry name" value="Cyt_P450_B"/>
</dbReference>
<dbReference type="SUPFAM" id="SSF48264">
    <property type="entry name" value="Cytochrome P450"/>
    <property type="match status" value="1"/>
</dbReference>
<dbReference type="PANTHER" id="PTHR46696:SF4">
    <property type="entry name" value="BIOTIN BIOSYNTHESIS CYTOCHROME P450"/>
    <property type="match status" value="1"/>
</dbReference>
<dbReference type="Pfam" id="PF00067">
    <property type="entry name" value="p450"/>
    <property type="match status" value="1"/>
</dbReference>
<keyword evidence="4" id="KW-0560">Oxidoreductase</keyword>
<name>A0A6J6XX80_9ZZZZ</name>
<organism evidence="7">
    <name type="scientific">freshwater metagenome</name>
    <dbReference type="NCBI Taxonomy" id="449393"/>
    <lineage>
        <taxon>unclassified sequences</taxon>
        <taxon>metagenomes</taxon>
        <taxon>ecological metagenomes</taxon>
    </lineage>
</organism>
<dbReference type="GO" id="GO:0005506">
    <property type="term" value="F:iron ion binding"/>
    <property type="evidence" value="ECO:0007669"/>
    <property type="project" value="InterPro"/>
</dbReference>
<protein>
    <submittedName>
        <fullName evidence="7">Unannotated protein</fullName>
    </submittedName>
</protein>
<dbReference type="GO" id="GO:0020037">
    <property type="term" value="F:heme binding"/>
    <property type="evidence" value="ECO:0007669"/>
    <property type="project" value="InterPro"/>
</dbReference>
<keyword evidence="5" id="KW-0408">Iron</keyword>
<keyword evidence="3" id="KW-0479">Metal-binding</keyword>
<dbReference type="EMBL" id="CAFAAI010000168">
    <property type="protein sequence ID" value="CAB4800805.1"/>
    <property type="molecule type" value="Genomic_DNA"/>
</dbReference>
<dbReference type="GO" id="GO:0006707">
    <property type="term" value="P:cholesterol catabolic process"/>
    <property type="evidence" value="ECO:0007669"/>
    <property type="project" value="TreeGrafter"/>
</dbReference>
<dbReference type="GO" id="GO:0036199">
    <property type="term" value="F:cholest-4-en-3-one 26-monooxygenase activity"/>
    <property type="evidence" value="ECO:0007669"/>
    <property type="project" value="TreeGrafter"/>
</dbReference>
<sequence>MTFADEVNIGSHDVFVNSVPHDRFARLRHEAPVYLHPQSEIDQPADGYWVISRHADVVKANRQWENFSSGLKGAIMVEDRPDLEMARMIIDLDPPEQTRLRTLVSRGFTPKVIRSMEGHYREVTRTIVAEAVAKDSFDFVTEIAAELPLVAIAELLGLPIEDRHKVFTWSNTMIGNSDPEYGGTPDMAQAAMGELYMYANELAAARKIEPRQDIITVLLSAEGDQQLSEHEFDLFVLLLAVAGNETTRNALAHGLNAFLQFPDQWAKAKSDPGKYLDGAIEEILRFATPVMQFRRTATHDIEMHGVTIKEGDAVMLNYMAANYDETVFENPLEFDITRSPNPHVAFGGGGPHHCLGVSLARLEMRILFEELLAQVDHFEQVAPAERLRSNFINGIKHLQVRAIPVA</sequence>
<dbReference type="GO" id="GO:0008395">
    <property type="term" value="F:steroid hydroxylase activity"/>
    <property type="evidence" value="ECO:0007669"/>
    <property type="project" value="TreeGrafter"/>
</dbReference>
<dbReference type="Gene3D" id="1.10.630.10">
    <property type="entry name" value="Cytochrome P450"/>
    <property type="match status" value="1"/>
</dbReference>
<evidence type="ECO:0000313" key="7">
    <source>
        <dbReference type="EMBL" id="CAB4800805.1"/>
    </source>
</evidence>
<evidence type="ECO:0000256" key="3">
    <source>
        <dbReference type="ARBA" id="ARBA00022723"/>
    </source>
</evidence>
<evidence type="ECO:0000256" key="1">
    <source>
        <dbReference type="ARBA" id="ARBA00010617"/>
    </source>
</evidence>
<keyword evidence="6" id="KW-0503">Monooxygenase</keyword>
<accession>A0A6J6XX80</accession>
<dbReference type="FunFam" id="1.10.630.10:FF:000018">
    <property type="entry name" value="Cytochrome P450 monooxygenase"/>
    <property type="match status" value="1"/>
</dbReference>
<dbReference type="InterPro" id="IPR036396">
    <property type="entry name" value="Cyt_P450_sf"/>
</dbReference>
<dbReference type="AlphaFoldDB" id="A0A6J6XX80"/>
<dbReference type="CDD" id="cd11033">
    <property type="entry name" value="CYP142-like"/>
    <property type="match status" value="1"/>
</dbReference>
<dbReference type="PRINTS" id="PR00359">
    <property type="entry name" value="BP450"/>
</dbReference>
<dbReference type="PANTHER" id="PTHR46696">
    <property type="entry name" value="P450, PUTATIVE (EUROFUNG)-RELATED"/>
    <property type="match status" value="1"/>
</dbReference>
<keyword evidence="2" id="KW-0349">Heme</keyword>
<evidence type="ECO:0000256" key="4">
    <source>
        <dbReference type="ARBA" id="ARBA00023002"/>
    </source>
</evidence>